<gene>
    <name evidence="1" type="ORF">LWI29_030521</name>
</gene>
<reference evidence="1" key="1">
    <citation type="journal article" date="2022" name="Plant J.">
        <title>Strategies of tolerance reflected in two North American maple genomes.</title>
        <authorList>
            <person name="McEvoy S.L."/>
            <person name="Sezen U.U."/>
            <person name="Trouern-Trend A."/>
            <person name="McMahon S.M."/>
            <person name="Schaberg P.G."/>
            <person name="Yang J."/>
            <person name="Wegrzyn J.L."/>
            <person name="Swenson N.G."/>
        </authorList>
    </citation>
    <scope>NUCLEOTIDE SEQUENCE</scope>
    <source>
        <strain evidence="1">NS2018</strain>
    </source>
</reference>
<protein>
    <submittedName>
        <fullName evidence="1">Uncharacterized protein</fullName>
    </submittedName>
</protein>
<reference evidence="1" key="2">
    <citation type="submission" date="2023-06" db="EMBL/GenBank/DDBJ databases">
        <authorList>
            <person name="Swenson N.G."/>
            <person name="Wegrzyn J.L."/>
            <person name="Mcevoy S.L."/>
        </authorList>
    </citation>
    <scope>NUCLEOTIDE SEQUENCE</scope>
    <source>
        <strain evidence="1">NS2018</strain>
        <tissue evidence="1">Leaf</tissue>
    </source>
</reference>
<comment type="caution">
    <text evidence="1">The sequence shown here is derived from an EMBL/GenBank/DDBJ whole genome shotgun (WGS) entry which is preliminary data.</text>
</comment>
<dbReference type="Gene3D" id="1.50.10.20">
    <property type="match status" value="1"/>
</dbReference>
<evidence type="ECO:0000313" key="2">
    <source>
        <dbReference type="Proteomes" id="UP001168877"/>
    </source>
</evidence>
<dbReference type="AlphaFoldDB" id="A0AA39SAF3"/>
<accession>A0AA39SAF3</accession>
<name>A0AA39SAF3_ACESA</name>
<proteinExistence type="predicted"/>
<dbReference type="Proteomes" id="UP001168877">
    <property type="component" value="Unassembled WGS sequence"/>
</dbReference>
<organism evidence="1 2">
    <name type="scientific">Acer saccharum</name>
    <name type="common">Sugar maple</name>
    <dbReference type="NCBI Taxonomy" id="4024"/>
    <lineage>
        <taxon>Eukaryota</taxon>
        <taxon>Viridiplantae</taxon>
        <taxon>Streptophyta</taxon>
        <taxon>Embryophyta</taxon>
        <taxon>Tracheophyta</taxon>
        <taxon>Spermatophyta</taxon>
        <taxon>Magnoliopsida</taxon>
        <taxon>eudicotyledons</taxon>
        <taxon>Gunneridae</taxon>
        <taxon>Pentapetalae</taxon>
        <taxon>rosids</taxon>
        <taxon>malvids</taxon>
        <taxon>Sapindales</taxon>
        <taxon>Sapindaceae</taxon>
        <taxon>Hippocastanoideae</taxon>
        <taxon>Acereae</taxon>
        <taxon>Acer</taxon>
    </lineage>
</organism>
<keyword evidence="2" id="KW-1185">Reference proteome</keyword>
<dbReference type="EMBL" id="JAUESC010000381">
    <property type="protein sequence ID" value="KAK0590692.1"/>
    <property type="molecule type" value="Genomic_DNA"/>
</dbReference>
<sequence length="69" mass="8115">MDTSRRSFLNELFLNLSTYKEQLQQMGADKHVKYIISVEKKNDSFESVVMEHLRMNGAHWGLTTLDLLR</sequence>
<evidence type="ECO:0000313" key="1">
    <source>
        <dbReference type="EMBL" id="KAK0590692.1"/>
    </source>
</evidence>